<dbReference type="GO" id="GO:0003677">
    <property type="term" value="F:DNA binding"/>
    <property type="evidence" value="ECO:0007669"/>
    <property type="project" value="UniProtKB-KW"/>
</dbReference>
<dbReference type="RefSeq" id="WP_271632721.1">
    <property type="nucleotide sequence ID" value="NZ_CP094970.1"/>
</dbReference>
<dbReference type="EMBL" id="CP094970">
    <property type="protein sequence ID" value="UYM04069.1"/>
    <property type="molecule type" value="Genomic_DNA"/>
</dbReference>
<dbReference type="InterPro" id="IPR024412">
    <property type="entry name" value="Lsr2_dim_dom"/>
</dbReference>
<accession>A0AA46TFT3</accession>
<evidence type="ECO:0000313" key="5">
    <source>
        <dbReference type="EMBL" id="UYM04069.1"/>
    </source>
</evidence>
<dbReference type="InterPro" id="IPR036625">
    <property type="entry name" value="E3-bd_dom_sf"/>
</dbReference>
<evidence type="ECO:0000259" key="3">
    <source>
        <dbReference type="Pfam" id="PF11774"/>
    </source>
</evidence>
<dbReference type="Proteomes" id="UP001164390">
    <property type="component" value="Chromosome"/>
</dbReference>
<dbReference type="KEGG" id="sgrg:L0C25_16160"/>
<protein>
    <submittedName>
        <fullName evidence="5">Lsr2 family protein</fullName>
    </submittedName>
</protein>
<gene>
    <name evidence="5" type="ORF">L0C25_16160</name>
</gene>
<proteinExistence type="predicted"/>
<dbReference type="Pfam" id="PF23359">
    <property type="entry name" value="Lsr2_DNA-bd"/>
    <property type="match status" value="1"/>
</dbReference>
<reference evidence="5" key="1">
    <citation type="submission" date="2022-01" db="EMBL/GenBank/DDBJ databases">
        <title>Nocardioidaceae gen. sp. A5X3R13.</title>
        <authorList>
            <person name="Lopez Marin M.A."/>
            <person name="Uhlik O."/>
        </authorList>
    </citation>
    <scope>NUCLEOTIDE SEQUENCE</scope>
    <source>
        <strain evidence="5">A5X3R13</strain>
    </source>
</reference>
<name>A0AA46TFT3_9ACTN</name>
<feature type="domain" description="Lsr2 DNA-binding" evidence="4">
    <location>
        <begin position="78"/>
        <end position="111"/>
    </location>
</feature>
<evidence type="ECO:0000256" key="1">
    <source>
        <dbReference type="ARBA" id="ARBA00023125"/>
    </source>
</evidence>
<dbReference type="Pfam" id="PF11774">
    <property type="entry name" value="Lsr2"/>
    <property type="match status" value="1"/>
</dbReference>
<dbReference type="AlphaFoldDB" id="A0AA46TFT3"/>
<feature type="domain" description="Lsr2 dimerization" evidence="3">
    <location>
        <begin position="1"/>
        <end position="62"/>
    </location>
</feature>
<evidence type="ECO:0000313" key="6">
    <source>
        <dbReference type="Proteomes" id="UP001164390"/>
    </source>
</evidence>
<keyword evidence="1" id="KW-0238">DNA-binding</keyword>
<feature type="region of interest" description="Disordered" evidence="2">
    <location>
        <begin position="54"/>
        <end position="77"/>
    </location>
</feature>
<dbReference type="InterPro" id="IPR055370">
    <property type="entry name" value="Lsr2_DNA-bd"/>
</dbReference>
<dbReference type="Gene3D" id="4.10.320.10">
    <property type="entry name" value="E3-binding domain"/>
    <property type="match status" value="1"/>
</dbReference>
<dbReference type="GO" id="GO:0016746">
    <property type="term" value="F:acyltransferase activity"/>
    <property type="evidence" value="ECO:0007669"/>
    <property type="project" value="InterPro"/>
</dbReference>
<evidence type="ECO:0000256" key="2">
    <source>
        <dbReference type="SAM" id="MobiDB-lite"/>
    </source>
</evidence>
<keyword evidence="6" id="KW-1185">Reference proteome</keyword>
<sequence length="113" mass="12274">MARKTVVKITDDLDGTELPDGEGESVRFALDGAEYELDLSAANAQGLRDAITPYIESGRRTGGRRRSGGHTRQVSTEVDTRAVRAWANAKGIKVSSRGRVPQDVIDQYRNAGN</sequence>
<organism evidence="5 6">
    <name type="scientific">Solicola gregarius</name>
    <dbReference type="NCBI Taxonomy" id="2908642"/>
    <lineage>
        <taxon>Bacteria</taxon>
        <taxon>Bacillati</taxon>
        <taxon>Actinomycetota</taxon>
        <taxon>Actinomycetes</taxon>
        <taxon>Propionibacteriales</taxon>
        <taxon>Nocardioidaceae</taxon>
        <taxon>Solicola</taxon>
    </lineage>
</organism>
<evidence type="ECO:0000259" key="4">
    <source>
        <dbReference type="Pfam" id="PF23359"/>
    </source>
</evidence>
<dbReference type="InterPro" id="IPR042261">
    <property type="entry name" value="Lsr2-like_dimerization"/>
</dbReference>
<dbReference type="Gene3D" id="3.30.60.230">
    <property type="entry name" value="Lsr2, dimerization domain"/>
    <property type="match status" value="1"/>
</dbReference>